<dbReference type="AlphaFoldDB" id="A0A1M7RJW9"/>
<sequence length="65" mass="6742">MSTVRRADQQTAATPPEEPRRLPLRWAIIAMVTAAAVTVTYVAGGSVAAISVGTAVLAAAHRILD</sequence>
<reference evidence="2 3" key="1">
    <citation type="submission" date="2016-11" db="EMBL/GenBank/DDBJ databases">
        <authorList>
            <person name="Jaros S."/>
            <person name="Januszkiewicz K."/>
            <person name="Wedrychowicz H."/>
        </authorList>
    </citation>
    <scope>NUCLEOTIDE SEQUENCE [LARGE SCALE GENOMIC DNA]</scope>
    <source>
        <strain evidence="2 3">DSM 46144</strain>
    </source>
</reference>
<evidence type="ECO:0000313" key="2">
    <source>
        <dbReference type="EMBL" id="SHN46462.1"/>
    </source>
</evidence>
<keyword evidence="3" id="KW-1185">Reference proteome</keyword>
<evidence type="ECO:0000256" key="1">
    <source>
        <dbReference type="SAM" id="Phobius"/>
    </source>
</evidence>
<name>A0A1M7RJW9_9ACTN</name>
<dbReference type="Proteomes" id="UP000184440">
    <property type="component" value="Unassembled WGS sequence"/>
</dbReference>
<keyword evidence="1" id="KW-0472">Membrane</keyword>
<evidence type="ECO:0000313" key="3">
    <source>
        <dbReference type="Proteomes" id="UP000184440"/>
    </source>
</evidence>
<accession>A0A1M7RJW9</accession>
<keyword evidence="1" id="KW-1133">Transmembrane helix</keyword>
<organism evidence="2 3">
    <name type="scientific">Cryptosporangium aurantiacum</name>
    <dbReference type="NCBI Taxonomy" id="134849"/>
    <lineage>
        <taxon>Bacteria</taxon>
        <taxon>Bacillati</taxon>
        <taxon>Actinomycetota</taxon>
        <taxon>Actinomycetes</taxon>
        <taxon>Cryptosporangiales</taxon>
        <taxon>Cryptosporangiaceae</taxon>
        <taxon>Cryptosporangium</taxon>
    </lineage>
</organism>
<feature type="transmembrane region" description="Helical" evidence="1">
    <location>
        <begin position="26"/>
        <end position="59"/>
    </location>
</feature>
<dbReference type="EMBL" id="FRCS01000015">
    <property type="protein sequence ID" value="SHN46462.1"/>
    <property type="molecule type" value="Genomic_DNA"/>
</dbReference>
<dbReference type="RefSeq" id="WP_143175618.1">
    <property type="nucleotide sequence ID" value="NZ_FRCS01000015.1"/>
</dbReference>
<protein>
    <submittedName>
        <fullName evidence="2">Uncharacterized protein</fullName>
    </submittedName>
</protein>
<keyword evidence="1" id="KW-0812">Transmembrane</keyword>
<gene>
    <name evidence="2" type="ORF">SAMN05443668_115151</name>
</gene>
<dbReference type="STRING" id="134849.SAMN05443668_115151"/>
<proteinExistence type="predicted"/>